<accession>A0A1S9PHL5</accession>
<evidence type="ECO:0000259" key="1">
    <source>
        <dbReference type="PROSITE" id="PS50943"/>
    </source>
</evidence>
<keyword evidence="3" id="KW-1185">Reference proteome</keyword>
<evidence type="ECO:0000313" key="2">
    <source>
        <dbReference type="EMBL" id="OOQ60442.1"/>
    </source>
</evidence>
<dbReference type="EMBL" id="MBTF01000007">
    <property type="protein sequence ID" value="OOQ60442.1"/>
    <property type="molecule type" value="Genomic_DNA"/>
</dbReference>
<dbReference type="AlphaFoldDB" id="A0A1S9PHL5"/>
<reference evidence="2 3" key="1">
    <citation type="submission" date="2016-07" db="EMBL/GenBank/DDBJ databases">
        <title>Genomic analysis of zinc-resistant bacterium Mucilaginibacter pedocola TBZ30.</title>
        <authorList>
            <person name="Huang J."/>
            <person name="Tang J."/>
        </authorList>
    </citation>
    <scope>NUCLEOTIDE SEQUENCE [LARGE SCALE GENOMIC DNA]</scope>
    <source>
        <strain evidence="2 3">TBZ30</strain>
    </source>
</reference>
<proteinExistence type="predicted"/>
<dbReference type="GO" id="GO:0003677">
    <property type="term" value="F:DNA binding"/>
    <property type="evidence" value="ECO:0007669"/>
    <property type="project" value="InterPro"/>
</dbReference>
<dbReference type="Gene3D" id="1.10.260.40">
    <property type="entry name" value="lambda repressor-like DNA-binding domains"/>
    <property type="match status" value="1"/>
</dbReference>
<dbReference type="Proteomes" id="UP000189739">
    <property type="component" value="Unassembled WGS sequence"/>
</dbReference>
<protein>
    <recommendedName>
        <fullName evidence="1">HTH cro/C1-type domain-containing protein</fullName>
    </recommendedName>
</protein>
<dbReference type="PROSITE" id="PS50943">
    <property type="entry name" value="HTH_CROC1"/>
    <property type="match status" value="1"/>
</dbReference>
<dbReference type="RefSeq" id="WP_143822134.1">
    <property type="nucleotide sequence ID" value="NZ_MBTF01000007.1"/>
</dbReference>
<dbReference type="Pfam" id="PF01381">
    <property type="entry name" value="HTH_3"/>
    <property type="match status" value="1"/>
</dbReference>
<name>A0A1S9PHL5_9SPHI</name>
<dbReference type="InterPro" id="IPR001387">
    <property type="entry name" value="Cro/C1-type_HTH"/>
</dbReference>
<dbReference type="SUPFAM" id="SSF47413">
    <property type="entry name" value="lambda repressor-like DNA-binding domains"/>
    <property type="match status" value="1"/>
</dbReference>
<organism evidence="2 3">
    <name type="scientific">Mucilaginibacter pedocola</name>
    <dbReference type="NCBI Taxonomy" id="1792845"/>
    <lineage>
        <taxon>Bacteria</taxon>
        <taxon>Pseudomonadati</taxon>
        <taxon>Bacteroidota</taxon>
        <taxon>Sphingobacteriia</taxon>
        <taxon>Sphingobacteriales</taxon>
        <taxon>Sphingobacteriaceae</taxon>
        <taxon>Mucilaginibacter</taxon>
    </lineage>
</organism>
<comment type="caution">
    <text evidence="2">The sequence shown here is derived from an EMBL/GenBank/DDBJ whole genome shotgun (WGS) entry which is preliminary data.</text>
</comment>
<dbReference type="SMART" id="SM00530">
    <property type="entry name" value="HTH_XRE"/>
    <property type="match status" value="1"/>
</dbReference>
<sequence length="72" mass="8220">MYDEVAIAKAIRERRLQLNYSQEYVAGELGLSQNAYSKLELGYTSITLFRFFAICLILKADTQELLKPCLPS</sequence>
<feature type="domain" description="HTH cro/C1-type" evidence="1">
    <location>
        <begin position="11"/>
        <end position="65"/>
    </location>
</feature>
<dbReference type="CDD" id="cd00093">
    <property type="entry name" value="HTH_XRE"/>
    <property type="match status" value="1"/>
</dbReference>
<evidence type="ECO:0000313" key="3">
    <source>
        <dbReference type="Proteomes" id="UP000189739"/>
    </source>
</evidence>
<dbReference type="InterPro" id="IPR010982">
    <property type="entry name" value="Lambda_DNA-bd_dom_sf"/>
</dbReference>
<gene>
    <name evidence="2" type="ORF">BC343_25450</name>
</gene>
<dbReference type="OrthoDB" id="798409at2"/>